<evidence type="ECO:0000256" key="1">
    <source>
        <dbReference type="ARBA" id="ARBA00004413"/>
    </source>
</evidence>
<dbReference type="Pfam" id="PF12796">
    <property type="entry name" value="Ank_2"/>
    <property type="match status" value="1"/>
</dbReference>
<reference evidence="5 7" key="1">
    <citation type="journal article" date="2011" name="Nature">
        <title>The Medicago genome provides insight into the evolution of rhizobial symbioses.</title>
        <authorList>
            <person name="Young N.D."/>
            <person name="Debelle F."/>
            <person name="Oldroyd G.E."/>
            <person name="Geurts R."/>
            <person name="Cannon S.B."/>
            <person name="Udvardi M.K."/>
            <person name="Benedito V.A."/>
            <person name="Mayer K.F."/>
            <person name="Gouzy J."/>
            <person name="Schoof H."/>
            <person name="Van de Peer Y."/>
            <person name="Proost S."/>
            <person name="Cook D.R."/>
            <person name="Meyers B.C."/>
            <person name="Spannagl M."/>
            <person name="Cheung F."/>
            <person name="De Mita S."/>
            <person name="Krishnakumar V."/>
            <person name="Gundlach H."/>
            <person name="Zhou S."/>
            <person name="Mudge J."/>
            <person name="Bharti A.K."/>
            <person name="Murray J.D."/>
            <person name="Naoumkina M.A."/>
            <person name="Rosen B."/>
            <person name="Silverstein K.A."/>
            <person name="Tang H."/>
            <person name="Rombauts S."/>
            <person name="Zhao P.X."/>
            <person name="Zhou P."/>
            <person name="Barbe V."/>
            <person name="Bardou P."/>
            <person name="Bechner M."/>
            <person name="Bellec A."/>
            <person name="Berger A."/>
            <person name="Berges H."/>
            <person name="Bidwell S."/>
            <person name="Bisseling T."/>
            <person name="Choisne N."/>
            <person name="Couloux A."/>
            <person name="Denny R."/>
            <person name="Deshpande S."/>
            <person name="Dai X."/>
            <person name="Doyle J.J."/>
            <person name="Dudez A.M."/>
            <person name="Farmer A.D."/>
            <person name="Fouteau S."/>
            <person name="Franken C."/>
            <person name="Gibelin C."/>
            <person name="Gish J."/>
            <person name="Goldstein S."/>
            <person name="Gonzalez A.J."/>
            <person name="Green P.J."/>
            <person name="Hallab A."/>
            <person name="Hartog M."/>
            <person name="Hua A."/>
            <person name="Humphray S.J."/>
            <person name="Jeong D.H."/>
            <person name="Jing Y."/>
            <person name="Jocker A."/>
            <person name="Kenton S.M."/>
            <person name="Kim D.J."/>
            <person name="Klee K."/>
            <person name="Lai H."/>
            <person name="Lang C."/>
            <person name="Lin S."/>
            <person name="Macmil S.L."/>
            <person name="Magdelenat G."/>
            <person name="Matthews L."/>
            <person name="McCorrison J."/>
            <person name="Monaghan E.L."/>
            <person name="Mun J.H."/>
            <person name="Najar F.Z."/>
            <person name="Nicholson C."/>
            <person name="Noirot C."/>
            <person name="O'Bleness M."/>
            <person name="Paule C.R."/>
            <person name="Poulain J."/>
            <person name="Prion F."/>
            <person name="Qin B."/>
            <person name="Qu C."/>
            <person name="Retzel E.F."/>
            <person name="Riddle C."/>
            <person name="Sallet E."/>
            <person name="Samain S."/>
            <person name="Samson N."/>
            <person name="Sanders I."/>
            <person name="Saurat O."/>
            <person name="Scarpelli C."/>
            <person name="Schiex T."/>
            <person name="Segurens B."/>
            <person name="Severin A.J."/>
            <person name="Sherrier D.J."/>
            <person name="Shi R."/>
            <person name="Sims S."/>
            <person name="Singer S.R."/>
            <person name="Sinharoy S."/>
            <person name="Sterck L."/>
            <person name="Viollet A."/>
            <person name="Wang B.B."/>
            <person name="Wang K."/>
            <person name="Wang M."/>
            <person name="Wang X."/>
            <person name="Warfsmann J."/>
            <person name="Weissenbach J."/>
            <person name="White D.D."/>
            <person name="White J.D."/>
            <person name="Wiley G.B."/>
            <person name="Wincker P."/>
            <person name="Xing Y."/>
            <person name="Yang L."/>
            <person name="Yao Z."/>
            <person name="Ying F."/>
            <person name="Zhai J."/>
            <person name="Zhou L."/>
            <person name="Zuber A."/>
            <person name="Denarie J."/>
            <person name="Dixon R.A."/>
            <person name="May G.D."/>
            <person name="Schwartz D.C."/>
            <person name="Rogers J."/>
            <person name="Quetier F."/>
            <person name="Town C.D."/>
            <person name="Roe B.A."/>
        </authorList>
    </citation>
    <scope>NUCLEOTIDE SEQUENCE [LARGE SCALE GENOMIC DNA]</scope>
    <source>
        <strain evidence="5">A17</strain>
        <strain evidence="6 7">cv. Jemalong A17</strain>
    </source>
</reference>
<sequence length="465" mass="52040">MTNLDILRPAAEAGNIEDLYTVIEKVPSILREIDLEQFVETPLHIAAFNGHLPFAIEVMNLKPSLAFKLNKQGFSPIHLAMQKKEKTMVLCFVDMNKDLVRVKGKEGLTPLHYASQIGEVDLLAYFLNACPESIEYLTVRCETALHIAINNAQFDALKVLVGWLEKNYRIGAIDMENKILNQKDVAGNTILHISASTSDQHEAVRLLVNTKINLKTKNFEDKTALDVATTESKKILCSAGAKSGTEVIDAHTPAYKLSSETTIIDKLSIYMLRISRNIKDEQRNTMLIVAALVVTATYQSVLSPPGGVYQVNASDKNLNITSSNSTISTLGNAGKSVMSEVDFFRFSFWNIVSFLISIAVIIILTPTGKEGSPMYVPVTWFTLSYLYSMRVISPTYTHFNSVFVQIFFDLIVFSSIIFSIIAGYFSFQKWIKAKKLRRSVLRHRNIAETTTMVVVKDLENMDSQI</sequence>
<evidence type="ECO:0000313" key="5">
    <source>
        <dbReference type="EMBL" id="KEH20216.1"/>
    </source>
</evidence>
<dbReference type="Pfam" id="PF13962">
    <property type="entry name" value="PGG"/>
    <property type="match status" value="1"/>
</dbReference>
<feature type="transmembrane region" description="Helical" evidence="3">
    <location>
        <begin position="402"/>
        <end position="427"/>
    </location>
</feature>
<keyword evidence="2" id="KW-0040">ANK repeat</keyword>
<keyword evidence="3" id="KW-0472">Membrane</keyword>
<protein>
    <submittedName>
        <fullName evidence="5">Ankyrin repeat protein</fullName>
    </submittedName>
</protein>
<dbReference type="OrthoDB" id="909233at2759"/>
<accession>A0A072TSN3</accession>
<dbReference type="EnsemblPlants" id="KEH20216">
    <property type="protein sequence ID" value="KEH20216"/>
    <property type="gene ID" value="MTR_8g069880"/>
</dbReference>
<evidence type="ECO:0000313" key="6">
    <source>
        <dbReference type="EnsemblPlants" id="KEH20216"/>
    </source>
</evidence>
<dbReference type="GO" id="GO:0005886">
    <property type="term" value="C:plasma membrane"/>
    <property type="evidence" value="ECO:0007669"/>
    <property type="project" value="UniProtKB-SubCell"/>
</dbReference>
<keyword evidence="7" id="KW-1185">Reference proteome</keyword>
<dbReference type="InterPro" id="IPR036770">
    <property type="entry name" value="Ankyrin_rpt-contain_sf"/>
</dbReference>
<proteinExistence type="predicted"/>
<dbReference type="PANTHER" id="PTHR24128:SF24">
    <property type="entry name" value="ANKYRIN REPEAT PROTEIN"/>
    <property type="match status" value="1"/>
</dbReference>
<name>A0A072TSN3_MEDTR</name>
<evidence type="ECO:0000313" key="7">
    <source>
        <dbReference type="Proteomes" id="UP000002051"/>
    </source>
</evidence>
<dbReference type="STRING" id="3880.A0A072TSN3"/>
<dbReference type="Gene3D" id="1.25.40.20">
    <property type="entry name" value="Ankyrin repeat-containing domain"/>
    <property type="match status" value="1"/>
</dbReference>
<keyword evidence="3" id="KW-0812">Transmembrane</keyword>
<dbReference type="InterPro" id="IPR026961">
    <property type="entry name" value="PGG_dom"/>
</dbReference>
<comment type="subcellular location">
    <subcellularLocation>
        <location evidence="1">Cell membrane</location>
        <topology evidence="1">Peripheral membrane protein</topology>
        <orientation evidence="1">Cytoplasmic side</orientation>
    </subcellularLocation>
</comment>
<organism evidence="5 7">
    <name type="scientific">Medicago truncatula</name>
    <name type="common">Barrel medic</name>
    <name type="synonym">Medicago tribuloides</name>
    <dbReference type="NCBI Taxonomy" id="3880"/>
    <lineage>
        <taxon>Eukaryota</taxon>
        <taxon>Viridiplantae</taxon>
        <taxon>Streptophyta</taxon>
        <taxon>Embryophyta</taxon>
        <taxon>Tracheophyta</taxon>
        <taxon>Spermatophyta</taxon>
        <taxon>Magnoliopsida</taxon>
        <taxon>eudicotyledons</taxon>
        <taxon>Gunneridae</taxon>
        <taxon>Pentapetalae</taxon>
        <taxon>rosids</taxon>
        <taxon>fabids</taxon>
        <taxon>Fabales</taxon>
        <taxon>Fabaceae</taxon>
        <taxon>Papilionoideae</taxon>
        <taxon>50 kb inversion clade</taxon>
        <taxon>NPAAA clade</taxon>
        <taxon>Hologalegina</taxon>
        <taxon>IRL clade</taxon>
        <taxon>Trifolieae</taxon>
        <taxon>Medicago</taxon>
    </lineage>
</organism>
<dbReference type="PROSITE" id="PS50088">
    <property type="entry name" value="ANK_REPEAT"/>
    <property type="match status" value="1"/>
</dbReference>
<feature type="repeat" description="ANK" evidence="2">
    <location>
        <begin position="106"/>
        <end position="128"/>
    </location>
</feature>
<evidence type="ECO:0000256" key="3">
    <source>
        <dbReference type="SAM" id="Phobius"/>
    </source>
</evidence>
<reference evidence="6" key="3">
    <citation type="submission" date="2015-04" db="UniProtKB">
        <authorList>
            <consortium name="EnsemblPlants"/>
        </authorList>
    </citation>
    <scope>IDENTIFICATION</scope>
    <source>
        <strain evidence="6">cv. Jemalong A17</strain>
    </source>
</reference>
<dbReference type="HOGENOM" id="CLU_000134_47_1_1"/>
<keyword evidence="3" id="KW-1133">Transmembrane helix</keyword>
<evidence type="ECO:0000256" key="2">
    <source>
        <dbReference type="PROSITE-ProRule" id="PRU00023"/>
    </source>
</evidence>
<dbReference type="PANTHER" id="PTHR24128">
    <property type="entry name" value="HOMEOBOX PROTEIN WARIAI"/>
    <property type="match status" value="1"/>
</dbReference>
<dbReference type="SUPFAM" id="SSF48403">
    <property type="entry name" value="Ankyrin repeat"/>
    <property type="match status" value="1"/>
</dbReference>
<dbReference type="EMBL" id="CM001224">
    <property type="protein sequence ID" value="KEH20216.1"/>
    <property type="molecule type" value="Genomic_DNA"/>
</dbReference>
<gene>
    <name evidence="6" type="primary">25501496</name>
    <name evidence="5" type="ordered locus">MTR_8g069880</name>
</gene>
<dbReference type="InterPro" id="IPR002110">
    <property type="entry name" value="Ankyrin_rpt"/>
</dbReference>
<feature type="domain" description="PGG" evidence="4">
    <location>
        <begin position="280"/>
        <end position="366"/>
    </location>
</feature>
<dbReference type="SMART" id="SM00248">
    <property type="entry name" value="ANK"/>
    <property type="match status" value="5"/>
</dbReference>
<dbReference type="PROSITE" id="PS50297">
    <property type="entry name" value="ANK_REP_REGION"/>
    <property type="match status" value="1"/>
</dbReference>
<dbReference type="Proteomes" id="UP000002051">
    <property type="component" value="Chromosome 8"/>
</dbReference>
<reference evidence="5 7" key="2">
    <citation type="journal article" date="2014" name="BMC Genomics">
        <title>An improved genome release (version Mt4.0) for the model legume Medicago truncatula.</title>
        <authorList>
            <person name="Tang H."/>
            <person name="Krishnakumar V."/>
            <person name="Bidwell S."/>
            <person name="Rosen B."/>
            <person name="Chan A."/>
            <person name="Zhou S."/>
            <person name="Gentzbittel L."/>
            <person name="Childs K.L."/>
            <person name="Yandell M."/>
            <person name="Gundlach H."/>
            <person name="Mayer K.F."/>
            <person name="Schwartz D.C."/>
            <person name="Town C.D."/>
        </authorList>
    </citation>
    <scope>GENOME REANNOTATION</scope>
    <source>
        <strain evidence="5">A17</strain>
        <strain evidence="6 7">cv. Jemalong A17</strain>
    </source>
</reference>
<feature type="transmembrane region" description="Helical" evidence="3">
    <location>
        <begin position="346"/>
        <end position="364"/>
    </location>
</feature>
<dbReference type="AlphaFoldDB" id="A0A072TSN3"/>
<evidence type="ECO:0000259" key="4">
    <source>
        <dbReference type="Pfam" id="PF13962"/>
    </source>
</evidence>